<evidence type="ECO:0000313" key="4">
    <source>
        <dbReference type="EMBL" id="OQO11988.1"/>
    </source>
</evidence>
<dbReference type="GO" id="GO:0005737">
    <property type="term" value="C:cytoplasm"/>
    <property type="evidence" value="ECO:0007669"/>
    <property type="project" value="UniProtKB-ARBA"/>
</dbReference>
<evidence type="ECO:0000256" key="2">
    <source>
        <dbReference type="SAM" id="MobiDB-lite"/>
    </source>
</evidence>
<dbReference type="InterPro" id="IPR008979">
    <property type="entry name" value="Galactose-bd-like_sf"/>
</dbReference>
<feature type="region of interest" description="Disordered" evidence="2">
    <location>
        <begin position="1"/>
        <end position="25"/>
    </location>
</feature>
<dbReference type="STRING" id="1507870.A0A1V8TL80"/>
<evidence type="ECO:0000259" key="3">
    <source>
        <dbReference type="PROSITE" id="PS51532"/>
    </source>
</evidence>
<comment type="similarity">
    <text evidence="1">Belongs to the PITHD1 family.</text>
</comment>
<sequence length="229" mass="25054">MSHCHDEHSHAGRDHSEGAAHDHSDDITPALQNQIYSQIDFDAITTLNESVPQSGAAVLKKTWAEREDEEPELVSDVDEQLLMHIPFTAQLRLHTILIRTSDSPSAPQTLHLFANSTSPLDFASASDLAPTQTLQLSRTSEVQEIAVKRALFSTLRTLDLYFEDNFSTGEEDETRIGYIGFKGEWMKLNREPVQVLYESAANPKDHKLASGVGLGMGSGIGGAGGRNGL</sequence>
<proteinExistence type="inferred from homology"/>
<dbReference type="PANTHER" id="PTHR12175">
    <property type="entry name" value="AD039 HT014 THIOREDOXIN FAMILY TRP26"/>
    <property type="match status" value="1"/>
</dbReference>
<dbReference type="EMBL" id="NAJO01000005">
    <property type="protein sequence ID" value="OQO11988.1"/>
    <property type="molecule type" value="Genomic_DNA"/>
</dbReference>
<organism evidence="4 5">
    <name type="scientific">Cryoendolithus antarcticus</name>
    <dbReference type="NCBI Taxonomy" id="1507870"/>
    <lineage>
        <taxon>Eukaryota</taxon>
        <taxon>Fungi</taxon>
        <taxon>Dikarya</taxon>
        <taxon>Ascomycota</taxon>
        <taxon>Pezizomycotina</taxon>
        <taxon>Dothideomycetes</taxon>
        <taxon>Dothideomycetidae</taxon>
        <taxon>Cladosporiales</taxon>
        <taxon>Cladosporiaceae</taxon>
        <taxon>Cryoendolithus</taxon>
    </lineage>
</organism>
<gene>
    <name evidence="4" type="ORF">B0A48_02627</name>
</gene>
<dbReference type="AlphaFoldDB" id="A0A1V8TL80"/>
<dbReference type="Proteomes" id="UP000192596">
    <property type="component" value="Unassembled WGS sequence"/>
</dbReference>
<dbReference type="Gene3D" id="2.60.120.470">
    <property type="entry name" value="PITH domain"/>
    <property type="match status" value="1"/>
</dbReference>
<dbReference type="InterPro" id="IPR010400">
    <property type="entry name" value="PITH_dom"/>
</dbReference>
<evidence type="ECO:0000256" key="1">
    <source>
        <dbReference type="ARBA" id="ARBA00025788"/>
    </source>
</evidence>
<dbReference type="InterPro" id="IPR045099">
    <property type="entry name" value="PITH1-like"/>
</dbReference>
<dbReference type="InterPro" id="IPR037047">
    <property type="entry name" value="PITH_dom_sf"/>
</dbReference>
<dbReference type="Pfam" id="PF06201">
    <property type="entry name" value="PITH"/>
    <property type="match status" value="1"/>
</dbReference>
<dbReference type="OrthoDB" id="2635at2759"/>
<accession>A0A1V8TL80</accession>
<evidence type="ECO:0000313" key="5">
    <source>
        <dbReference type="Proteomes" id="UP000192596"/>
    </source>
</evidence>
<dbReference type="InParanoid" id="A0A1V8TL80"/>
<reference evidence="5" key="1">
    <citation type="submission" date="2017-03" db="EMBL/GenBank/DDBJ databases">
        <title>Genomes of endolithic fungi from Antarctica.</title>
        <authorList>
            <person name="Coleine C."/>
            <person name="Masonjones S."/>
            <person name="Stajich J.E."/>
        </authorList>
    </citation>
    <scope>NUCLEOTIDE SEQUENCE [LARGE SCALE GENOMIC DNA]</scope>
    <source>
        <strain evidence="5">CCFEE 5527</strain>
    </source>
</reference>
<dbReference type="SUPFAM" id="SSF49785">
    <property type="entry name" value="Galactose-binding domain-like"/>
    <property type="match status" value="1"/>
</dbReference>
<feature type="domain" description="PITH" evidence="3">
    <location>
        <begin position="24"/>
        <end position="201"/>
    </location>
</feature>
<keyword evidence="5" id="KW-1185">Reference proteome</keyword>
<dbReference type="PROSITE" id="PS51532">
    <property type="entry name" value="PITH"/>
    <property type="match status" value="1"/>
</dbReference>
<dbReference type="GO" id="GO:0005634">
    <property type="term" value="C:nucleus"/>
    <property type="evidence" value="ECO:0007669"/>
    <property type="project" value="TreeGrafter"/>
</dbReference>
<comment type="caution">
    <text evidence="4">The sequence shown here is derived from an EMBL/GenBank/DDBJ whole genome shotgun (WGS) entry which is preliminary data.</text>
</comment>
<dbReference type="PANTHER" id="PTHR12175:SF1">
    <property type="entry name" value="PITH DOMAIN-CONTAINING PROTEIN 1"/>
    <property type="match status" value="1"/>
</dbReference>
<protein>
    <recommendedName>
        <fullName evidence="3">PITH domain-containing protein</fullName>
    </recommendedName>
</protein>
<name>A0A1V8TL80_9PEZI</name>